<reference evidence="1" key="1">
    <citation type="submission" date="2021-01" db="EMBL/GenBank/DDBJ databases">
        <authorList>
            <person name="Corre E."/>
            <person name="Pelletier E."/>
            <person name="Niang G."/>
            <person name="Scheremetjew M."/>
            <person name="Finn R."/>
            <person name="Kale V."/>
            <person name="Holt S."/>
            <person name="Cochrane G."/>
            <person name="Meng A."/>
            <person name="Brown T."/>
            <person name="Cohen L."/>
        </authorList>
    </citation>
    <scope>NUCLEOTIDE SEQUENCE</scope>
    <source>
        <strain evidence="1">CCAP 1951/1</strain>
    </source>
</reference>
<proteinExistence type="predicted"/>
<protein>
    <recommendedName>
        <fullName evidence="2">TRAF-type domain-containing protein</fullName>
    </recommendedName>
</protein>
<sequence>MGCSHPKASVSVRSTEHEAFESRCAWCKQPEPIHDPKCPHRLVMCKTCRSTVVVSEAKAHSMSCKKRLHPNAALLPRREPEAPNDAAAKTAAAEVDDLEQHDRLCVWCKRPAPKEHDAKCRQRRVLCRACRCEIVLSEAVAHRTSCPKR</sequence>
<dbReference type="AlphaFoldDB" id="A0A7S1L3D6"/>
<evidence type="ECO:0008006" key="2">
    <source>
        <dbReference type="Google" id="ProtNLM"/>
    </source>
</evidence>
<gene>
    <name evidence="1" type="ORF">NDES1114_LOCUS2930</name>
</gene>
<accession>A0A7S1L3D6</accession>
<organism evidence="1">
    <name type="scientific">Neobodo designis</name>
    <name type="common">Flagellated protozoan</name>
    <name type="synonym">Bodo designis</name>
    <dbReference type="NCBI Taxonomy" id="312471"/>
    <lineage>
        <taxon>Eukaryota</taxon>
        <taxon>Discoba</taxon>
        <taxon>Euglenozoa</taxon>
        <taxon>Kinetoplastea</taxon>
        <taxon>Metakinetoplastina</taxon>
        <taxon>Neobodonida</taxon>
        <taxon>Neobodo</taxon>
    </lineage>
</organism>
<evidence type="ECO:0000313" key="1">
    <source>
        <dbReference type="EMBL" id="CAD9093137.1"/>
    </source>
</evidence>
<name>A0A7S1L3D6_NEODS</name>
<dbReference type="EMBL" id="HBGF01004245">
    <property type="protein sequence ID" value="CAD9093137.1"/>
    <property type="molecule type" value="Transcribed_RNA"/>
</dbReference>